<gene>
    <name evidence="1" type="ORF">OPV22_014571</name>
</gene>
<evidence type="ECO:0000313" key="1">
    <source>
        <dbReference type="EMBL" id="KAJ8492850.1"/>
    </source>
</evidence>
<proteinExistence type="predicted"/>
<accession>A0AAV8RAX3</accession>
<name>A0AAV8RAX3_ENSVE</name>
<organism evidence="1 2">
    <name type="scientific">Ensete ventricosum</name>
    <name type="common">Abyssinian banana</name>
    <name type="synonym">Musa ensete</name>
    <dbReference type="NCBI Taxonomy" id="4639"/>
    <lineage>
        <taxon>Eukaryota</taxon>
        <taxon>Viridiplantae</taxon>
        <taxon>Streptophyta</taxon>
        <taxon>Embryophyta</taxon>
        <taxon>Tracheophyta</taxon>
        <taxon>Spermatophyta</taxon>
        <taxon>Magnoliopsida</taxon>
        <taxon>Liliopsida</taxon>
        <taxon>Zingiberales</taxon>
        <taxon>Musaceae</taxon>
        <taxon>Ensete</taxon>
    </lineage>
</organism>
<dbReference type="AlphaFoldDB" id="A0AAV8RAX3"/>
<sequence>MILREHLAVLWSSSDSTFTKLHMIEERTTLPPYGWITLDMVPIHKKASGAQFTVTLLFVFRHLYNEKKKNRCLYITS</sequence>
<evidence type="ECO:0000313" key="2">
    <source>
        <dbReference type="Proteomes" id="UP001222027"/>
    </source>
</evidence>
<evidence type="ECO:0008006" key="3">
    <source>
        <dbReference type="Google" id="ProtNLM"/>
    </source>
</evidence>
<reference evidence="1 2" key="1">
    <citation type="submission" date="2022-12" db="EMBL/GenBank/DDBJ databases">
        <title>Chromosome-scale assembly of the Ensete ventricosum genome.</title>
        <authorList>
            <person name="Dussert Y."/>
            <person name="Stocks J."/>
            <person name="Wendawek A."/>
            <person name="Woldeyes F."/>
            <person name="Nichols R.A."/>
            <person name="Borrell J.S."/>
        </authorList>
    </citation>
    <scope>NUCLEOTIDE SEQUENCE [LARGE SCALE GENOMIC DNA]</scope>
    <source>
        <strain evidence="2">cv. Maze</strain>
        <tissue evidence="1">Seeds</tissue>
    </source>
</reference>
<dbReference type="EMBL" id="JAQQAF010000004">
    <property type="protein sequence ID" value="KAJ8492850.1"/>
    <property type="molecule type" value="Genomic_DNA"/>
</dbReference>
<dbReference type="Proteomes" id="UP001222027">
    <property type="component" value="Unassembled WGS sequence"/>
</dbReference>
<keyword evidence="2" id="KW-1185">Reference proteome</keyword>
<protein>
    <recommendedName>
        <fullName evidence="3">DOC domain-containing protein</fullName>
    </recommendedName>
</protein>
<comment type="caution">
    <text evidence="1">The sequence shown here is derived from an EMBL/GenBank/DDBJ whole genome shotgun (WGS) entry which is preliminary data.</text>
</comment>